<dbReference type="InterPro" id="IPR050230">
    <property type="entry name" value="CALM/Myosin/TropC-like"/>
</dbReference>
<gene>
    <name evidence="2" type="ORF">AB6A40_007879</name>
</gene>
<dbReference type="Proteomes" id="UP001608902">
    <property type="component" value="Unassembled WGS sequence"/>
</dbReference>
<accession>A0ABD6EMI1</accession>
<dbReference type="FunFam" id="1.10.238.10:FF:000001">
    <property type="entry name" value="Calmodulin 1"/>
    <property type="match status" value="1"/>
</dbReference>
<keyword evidence="3" id="KW-1185">Reference proteome</keyword>
<dbReference type="AlphaFoldDB" id="A0ABD6EMI1"/>
<dbReference type="EMBL" id="JBGFUD010006725">
    <property type="protein sequence ID" value="MFH4981170.1"/>
    <property type="molecule type" value="Genomic_DNA"/>
</dbReference>
<dbReference type="PANTHER" id="PTHR23048">
    <property type="entry name" value="MYOSIN LIGHT CHAIN 1, 3"/>
    <property type="match status" value="1"/>
</dbReference>
<dbReference type="PANTHER" id="PTHR23048:SF49">
    <property type="entry name" value="FI08416P-RELATED"/>
    <property type="match status" value="1"/>
</dbReference>
<dbReference type="InterPro" id="IPR002048">
    <property type="entry name" value="EF_hand_dom"/>
</dbReference>
<name>A0ABD6EMI1_9BILA</name>
<proteinExistence type="predicted"/>
<reference evidence="2 3" key="1">
    <citation type="submission" date="2024-08" db="EMBL/GenBank/DDBJ databases">
        <title>Gnathostoma spinigerum genome.</title>
        <authorList>
            <person name="Gonzalez-Bertolin B."/>
            <person name="Monzon S."/>
            <person name="Zaballos A."/>
            <person name="Jimenez P."/>
            <person name="Dekumyoy P."/>
            <person name="Varona S."/>
            <person name="Cuesta I."/>
            <person name="Sumanam S."/>
            <person name="Adisakwattana P."/>
            <person name="Gasser R.B."/>
            <person name="Hernandez-Gonzalez A."/>
            <person name="Young N.D."/>
            <person name="Perteguer M.J."/>
        </authorList>
    </citation>
    <scope>NUCLEOTIDE SEQUENCE [LARGE SCALE GENOMIC DNA]</scope>
    <source>
        <strain evidence="2">AL3</strain>
        <tissue evidence="2">Liver</tissue>
    </source>
</reference>
<feature type="domain" description="EF-hand" evidence="1">
    <location>
        <begin position="7"/>
        <end position="42"/>
    </location>
</feature>
<dbReference type="SUPFAM" id="SSF47473">
    <property type="entry name" value="EF-hand"/>
    <property type="match status" value="1"/>
</dbReference>
<organism evidence="2 3">
    <name type="scientific">Gnathostoma spinigerum</name>
    <dbReference type="NCBI Taxonomy" id="75299"/>
    <lineage>
        <taxon>Eukaryota</taxon>
        <taxon>Metazoa</taxon>
        <taxon>Ecdysozoa</taxon>
        <taxon>Nematoda</taxon>
        <taxon>Chromadorea</taxon>
        <taxon>Rhabditida</taxon>
        <taxon>Spirurina</taxon>
        <taxon>Gnathostomatomorpha</taxon>
        <taxon>Gnathostomatoidea</taxon>
        <taxon>Gnathostomatidae</taxon>
        <taxon>Gnathostoma</taxon>
    </lineage>
</organism>
<dbReference type="Gene3D" id="1.10.238.10">
    <property type="entry name" value="EF-hand"/>
    <property type="match status" value="2"/>
</dbReference>
<dbReference type="PROSITE" id="PS50222">
    <property type="entry name" value="EF_HAND_2"/>
    <property type="match status" value="2"/>
</dbReference>
<feature type="domain" description="EF-hand" evidence="1">
    <location>
        <begin position="85"/>
        <end position="120"/>
    </location>
</feature>
<evidence type="ECO:0000259" key="1">
    <source>
        <dbReference type="PROSITE" id="PS50222"/>
    </source>
</evidence>
<protein>
    <recommendedName>
        <fullName evidence="1">EF-hand domain-containing protein</fullName>
    </recommendedName>
</protein>
<dbReference type="InterPro" id="IPR011992">
    <property type="entry name" value="EF-hand-dom_pair"/>
</dbReference>
<sequence>MDEISADTLDEIREIFKLMDSKGDSKIRVKQVGPCLRILGLTPTEAEIKSYTKCWKGKKGVRVSVEEFVPIFQNISAQKADAPVHSTDDFIGTFAELDRNGDGMVSAAQLKLMLSHMGEKLTEKDVDELLVGYENSDGLIDVARFVKDVCDTGVENKENA</sequence>
<evidence type="ECO:0000313" key="2">
    <source>
        <dbReference type="EMBL" id="MFH4981170.1"/>
    </source>
</evidence>
<comment type="caution">
    <text evidence="2">The sequence shown here is derived from an EMBL/GenBank/DDBJ whole genome shotgun (WGS) entry which is preliminary data.</text>
</comment>
<evidence type="ECO:0000313" key="3">
    <source>
        <dbReference type="Proteomes" id="UP001608902"/>
    </source>
</evidence>